<evidence type="ECO:0000256" key="1">
    <source>
        <dbReference type="SAM" id="MobiDB-lite"/>
    </source>
</evidence>
<feature type="region of interest" description="Disordered" evidence="1">
    <location>
        <begin position="29"/>
        <end position="166"/>
    </location>
</feature>
<evidence type="ECO:0000313" key="4">
    <source>
        <dbReference type="Proteomes" id="UP000249340"/>
    </source>
</evidence>
<dbReference type="Proteomes" id="UP000249340">
    <property type="component" value="Chromosome"/>
</dbReference>
<feature type="compositionally biased region" description="Gly residues" evidence="1">
    <location>
        <begin position="157"/>
        <end position="166"/>
    </location>
</feature>
<dbReference type="RefSeq" id="WP_114914258.1">
    <property type="nucleotide sequence ID" value="NZ_CP031264.1"/>
</dbReference>
<accession>A0A345SUP8</accession>
<feature type="compositionally biased region" description="Basic and acidic residues" evidence="1">
    <location>
        <begin position="49"/>
        <end position="118"/>
    </location>
</feature>
<keyword evidence="2" id="KW-0732">Signal</keyword>
<dbReference type="EMBL" id="CP031264">
    <property type="protein sequence ID" value="AXI77453.1"/>
    <property type="molecule type" value="Genomic_DNA"/>
</dbReference>
<protein>
    <submittedName>
        <fullName evidence="3">Uncharacterized protein</fullName>
    </submittedName>
</protein>
<gene>
    <name evidence="3" type="ORF">C7M71_008370</name>
</gene>
<evidence type="ECO:0000313" key="3">
    <source>
        <dbReference type="EMBL" id="AXI77453.1"/>
    </source>
</evidence>
<feature type="signal peptide" evidence="2">
    <location>
        <begin position="1"/>
        <end position="26"/>
    </location>
</feature>
<feature type="chain" id="PRO_5016715804" evidence="2">
    <location>
        <begin position="27"/>
        <end position="198"/>
    </location>
</feature>
<feature type="compositionally biased region" description="Gly residues" evidence="1">
    <location>
        <begin position="33"/>
        <end position="48"/>
    </location>
</feature>
<evidence type="ECO:0000256" key="2">
    <source>
        <dbReference type="SAM" id="SignalP"/>
    </source>
</evidence>
<dbReference type="KEGG" id="stri:C7M71_008370"/>
<proteinExistence type="predicted"/>
<reference evidence="4" key="1">
    <citation type="submission" date="2018-07" db="EMBL/GenBank/DDBJ databases">
        <title>Streptacidiphilus bronchialis DSM 106435 chromosome.</title>
        <authorList>
            <person name="Batra D."/>
            <person name="Gulvik C.A."/>
        </authorList>
    </citation>
    <scope>NUCLEOTIDE SEQUENCE [LARGE SCALE GENOMIC DNA]</scope>
    <source>
        <strain evidence="4">DSM 106435</strain>
    </source>
</reference>
<keyword evidence="4" id="KW-1185">Reference proteome</keyword>
<feature type="compositionally biased region" description="Basic and acidic residues" evidence="1">
    <location>
        <begin position="127"/>
        <end position="154"/>
    </location>
</feature>
<dbReference type="AlphaFoldDB" id="A0A345SUP8"/>
<name>A0A345SUP8_9ACTN</name>
<sequence length="198" mass="20920">MRARTFVAGAALSAAALTLVIPAAHADAWSPGKSGGAALQGGGGWGIDGGKDEGRDEGRDWGKDGGRDEGRDFGREGGRDEGRDFGREGGHEEGREWGKGGREHGHHGEGGEWVKDEGREFDEEYSDFDHERKHCHGREEQHVIKEERRHERPHGGVHTGGGGMASTGGLAAGGALLAGGLGAGAWSMRRRNNLGRAI</sequence>
<organism evidence="3 4">
    <name type="scientific">Peterkaempfera bronchialis</name>
    <dbReference type="NCBI Taxonomy" id="2126346"/>
    <lineage>
        <taxon>Bacteria</taxon>
        <taxon>Bacillati</taxon>
        <taxon>Actinomycetota</taxon>
        <taxon>Actinomycetes</taxon>
        <taxon>Kitasatosporales</taxon>
        <taxon>Streptomycetaceae</taxon>
        <taxon>Peterkaempfera</taxon>
    </lineage>
</organism>